<feature type="non-terminal residue" evidence="4">
    <location>
        <position position="1"/>
    </location>
</feature>
<dbReference type="InterPro" id="IPR031804">
    <property type="entry name" value="DUF4743"/>
</dbReference>
<reference evidence="4" key="1">
    <citation type="submission" date="2021-01" db="EMBL/GenBank/DDBJ databases">
        <title>Adiantum capillus-veneris genome.</title>
        <authorList>
            <person name="Fang Y."/>
            <person name="Liao Q."/>
        </authorList>
    </citation>
    <scope>NUCLEOTIDE SEQUENCE</scope>
    <source>
        <strain evidence="4">H3</strain>
        <tissue evidence="4">Leaf</tissue>
    </source>
</reference>
<dbReference type="PANTHER" id="PTHR13622:SF8">
    <property type="entry name" value="THIAMIN PYROPHOSPHOKINASE 1"/>
    <property type="match status" value="1"/>
</dbReference>
<proteinExistence type="inferred from homology"/>
<dbReference type="Pfam" id="PF00293">
    <property type="entry name" value="NUDIX"/>
    <property type="match status" value="1"/>
</dbReference>
<dbReference type="PANTHER" id="PTHR13622">
    <property type="entry name" value="THIAMIN PYROPHOSPHOKINASE"/>
    <property type="match status" value="1"/>
</dbReference>
<protein>
    <recommendedName>
        <fullName evidence="3">Nudix hydrolase domain-containing protein</fullName>
    </recommendedName>
</protein>
<evidence type="ECO:0000259" key="3">
    <source>
        <dbReference type="PROSITE" id="PS51462"/>
    </source>
</evidence>
<dbReference type="AlphaFoldDB" id="A0A9D4UE57"/>
<accession>A0A9D4UE57</accession>
<keyword evidence="5" id="KW-1185">Reference proteome</keyword>
<dbReference type="Proteomes" id="UP000886520">
    <property type="component" value="Chromosome 18"/>
</dbReference>
<dbReference type="FunFam" id="3.90.79.10:FF:000019">
    <property type="entry name" value="Thiamin pyrophosphokinase, putative"/>
    <property type="match status" value="1"/>
</dbReference>
<dbReference type="Gene3D" id="3.90.79.10">
    <property type="entry name" value="Nucleoside Triphosphate Pyrophosphohydrolase"/>
    <property type="match status" value="1"/>
</dbReference>
<dbReference type="SUPFAM" id="SSF55811">
    <property type="entry name" value="Nudix"/>
    <property type="match status" value="1"/>
</dbReference>
<evidence type="ECO:0000256" key="2">
    <source>
        <dbReference type="ARBA" id="ARBA00005582"/>
    </source>
</evidence>
<evidence type="ECO:0000313" key="4">
    <source>
        <dbReference type="EMBL" id="KAI5066328.1"/>
    </source>
</evidence>
<feature type="domain" description="Nudix hydrolase" evidence="3">
    <location>
        <begin position="181"/>
        <end position="323"/>
    </location>
</feature>
<dbReference type="CDD" id="cd03676">
    <property type="entry name" value="NUDIX_Tnr3_like"/>
    <property type="match status" value="1"/>
</dbReference>
<comment type="caution">
    <text evidence="4">The sequence shown here is derived from an EMBL/GenBank/DDBJ whole genome shotgun (WGS) entry which is preliminary data.</text>
</comment>
<name>A0A9D4UE57_ADICA</name>
<organism evidence="4 5">
    <name type="scientific">Adiantum capillus-veneris</name>
    <name type="common">Maidenhair fern</name>
    <dbReference type="NCBI Taxonomy" id="13818"/>
    <lineage>
        <taxon>Eukaryota</taxon>
        <taxon>Viridiplantae</taxon>
        <taxon>Streptophyta</taxon>
        <taxon>Embryophyta</taxon>
        <taxon>Tracheophyta</taxon>
        <taxon>Polypodiopsida</taxon>
        <taxon>Polypodiidae</taxon>
        <taxon>Polypodiales</taxon>
        <taxon>Pteridineae</taxon>
        <taxon>Pteridaceae</taxon>
        <taxon>Vittarioideae</taxon>
        <taxon>Adiantum</taxon>
    </lineage>
</organism>
<dbReference type="OrthoDB" id="10261522at2759"/>
<dbReference type="PROSITE" id="PS51462">
    <property type="entry name" value="NUDIX"/>
    <property type="match status" value="1"/>
</dbReference>
<evidence type="ECO:0000256" key="1">
    <source>
        <dbReference type="ARBA" id="ARBA00003778"/>
    </source>
</evidence>
<comment type="similarity">
    <text evidence="2">Belongs to the Nudix hydrolase family.</text>
</comment>
<evidence type="ECO:0000313" key="5">
    <source>
        <dbReference type="Proteomes" id="UP000886520"/>
    </source>
</evidence>
<dbReference type="InterPro" id="IPR000086">
    <property type="entry name" value="NUDIX_hydrolase_dom"/>
</dbReference>
<dbReference type="EMBL" id="JABFUD020000018">
    <property type="protein sequence ID" value="KAI5066328.1"/>
    <property type="molecule type" value="Genomic_DNA"/>
</dbReference>
<dbReference type="GO" id="GO:0044715">
    <property type="term" value="F:8-oxo-dGDP phosphatase activity"/>
    <property type="evidence" value="ECO:0007669"/>
    <property type="project" value="UniProtKB-ARBA"/>
</dbReference>
<sequence length="350" mass="39293">MVTMHPSISSCRLRVPIFLTSNPKRRAVSVMPITTSSSSLSAPLPSFSASELAPYLEQVKRCNRGKEELASFVPFVVDNVTVGYIHPSFVQHLIPFSKVFDVIRGKTDDSEKERNMYVTLNEELKSHEDRTESVNRCLKLLSDGGIIPGWRDEMYPVVNSFGGAQFFSLERAAVPYFGTKAYGVHINGFTVDSQGKKYLWAARRSITKQTFPGMLDHVVAGGQPVGLSCRENVIKECDEEAGIPREIAERALPVSAVSYEDVDSFRLKRDVLFCYDLELPMDFKPYNQDGEVESFTLLPIAEVEKILKGSEAYKPNCTLVVIDFLIRHGYITPDQRGYIHLFSSLRQGDC</sequence>
<dbReference type="InterPro" id="IPR015797">
    <property type="entry name" value="NUDIX_hydrolase-like_dom_sf"/>
</dbReference>
<gene>
    <name evidence="4" type="ORF">GOP47_0018952</name>
</gene>
<dbReference type="Pfam" id="PF15916">
    <property type="entry name" value="DUF4743"/>
    <property type="match status" value="1"/>
</dbReference>
<comment type="function">
    <text evidence="1">Probably mediates the hydrolysis of some nucleoside diphosphate derivatives.</text>
</comment>